<dbReference type="InterPro" id="IPR025619">
    <property type="entry name" value="YlzJ"/>
</dbReference>
<dbReference type="Proteomes" id="UP000001349">
    <property type="component" value="Chromosome"/>
</dbReference>
<dbReference type="OrthoDB" id="1683573at2"/>
<protein>
    <recommendedName>
        <fullName evidence="3">YlzJ-like protein</fullName>
    </recommendedName>
</protein>
<dbReference type="EMBL" id="CP001348">
    <property type="protein sequence ID" value="ACL76053.1"/>
    <property type="molecule type" value="Genomic_DNA"/>
</dbReference>
<name>B8I2R0_RUMCH</name>
<evidence type="ECO:0000313" key="1">
    <source>
        <dbReference type="EMBL" id="ACL76053.1"/>
    </source>
</evidence>
<dbReference type="RefSeq" id="WP_015925168.1">
    <property type="nucleotide sequence ID" value="NC_011898.1"/>
</dbReference>
<dbReference type="AlphaFoldDB" id="B8I2R0"/>
<reference evidence="1 2" key="1">
    <citation type="submission" date="2009-01" db="EMBL/GenBank/DDBJ databases">
        <title>Complete sequence of Clostridium cellulolyticum H10.</title>
        <authorList>
            <consortium name="US DOE Joint Genome Institute"/>
            <person name="Lucas S."/>
            <person name="Copeland A."/>
            <person name="Lapidus A."/>
            <person name="Glavina del Rio T."/>
            <person name="Dalin E."/>
            <person name="Tice H."/>
            <person name="Bruce D."/>
            <person name="Goodwin L."/>
            <person name="Pitluck S."/>
            <person name="Chertkov O."/>
            <person name="Saunders E."/>
            <person name="Brettin T."/>
            <person name="Detter J.C."/>
            <person name="Han C."/>
            <person name="Larimer F."/>
            <person name="Land M."/>
            <person name="Hauser L."/>
            <person name="Kyrpides N."/>
            <person name="Ivanova N."/>
            <person name="Zhou J."/>
            <person name="Richardson P."/>
        </authorList>
    </citation>
    <scope>NUCLEOTIDE SEQUENCE [LARGE SCALE GENOMIC DNA]</scope>
    <source>
        <strain evidence="2">ATCC 35319 / DSM 5812 / JCM 6584 / H10</strain>
    </source>
</reference>
<proteinExistence type="predicted"/>
<sequence length="72" mass="8016">MILYTIYDHSVVMGSTSGNAENELGYSEMNINGVQVQVSRCGNSDYQIQRIISTNPYDFLNPMIQPGTTIPK</sequence>
<evidence type="ECO:0008006" key="3">
    <source>
        <dbReference type="Google" id="ProtNLM"/>
    </source>
</evidence>
<keyword evidence="2" id="KW-1185">Reference proteome</keyword>
<dbReference type="KEGG" id="cce:Ccel_1702"/>
<accession>B8I2R0</accession>
<gene>
    <name evidence="1" type="ordered locus">Ccel_1702</name>
</gene>
<organism evidence="1 2">
    <name type="scientific">Ruminiclostridium cellulolyticum (strain ATCC 35319 / DSM 5812 / JCM 6584 / H10)</name>
    <name type="common">Clostridium cellulolyticum</name>
    <dbReference type="NCBI Taxonomy" id="394503"/>
    <lineage>
        <taxon>Bacteria</taxon>
        <taxon>Bacillati</taxon>
        <taxon>Bacillota</taxon>
        <taxon>Clostridia</taxon>
        <taxon>Eubacteriales</taxon>
        <taxon>Oscillospiraceae</taxon>
        <taxon>Ruminiclostridium</taxon>
    </lineage>
</organism>
<dbReference type="eggNOG" id="ENOG50323I8">
    <property type="taxonomic scope" value="Bacteria"/>
</dbReference>
<evidence type="ECO:0000313" key="2">
    <source>
        <dbReference type="Proteomes" id="UP000001349"/>
    </source>
</evidence>
<dbReference type="Pfam" id="PF14035">
    <property type="entry name" value="YlzJ"/>
    <property type="match status" value="1"/>
</dbReference>
<dbReference type="STRING" id="394503.Ccel_1702"/>
<dbReference type="HOGENOM" id="CLU_189760_1_0_9"/>